<organism evidence="5 6">
    <name type="scientific">Linnemannia elongata AG-77</name>
    <dbReference type="NCBI Taxonomy" id="1314771"/>
    <lineage>
        <taxon>Eukaryota</taxon>
        <taxon>Fungi</taxon>
        <taxon>Fungi incertae sedis</taxon>
        <taxon>Mucoromycota</taxon>
        <taxon>Mortierellomycotina</taxon>
        <taxon>Mortierellomycetes</taxon>
        <taxon>Mortierellales</taxon>
        <taxon>Mortierellaceae</taxon>
        <taxon>Linnemannia</taxon>
    </lineage>
</organism>
<dbReference type="GO" id="GO:0046856">
    <property type="term" value="P:phosphatidylinositol dephosphorylation"/>
    <property type="evidence" value="ECO:0007669"/>
    <property type="project" value="TreeGrafter"/>
</dbReference>
<feature type="compositionally biased region" description="Polar residues" evidence="3">
    <location>
        <begin position="753"/>
        <end position="762"/>
    </location>
</feature>
<feature type="compositionally biased region" description="Polar residues" evidence="3">
    <location>
        <begin position="703"/>
        <end position="720"/>
    </location>
</feature>
<feature type="compositionally biased region" description="Pro residues" evidence="3">
    <location>
        <begin position="388"/>
        <end position="398"/>
    </location>
</feature>
<dbReference type="Pfam" id="PF06602">
    <property type="entry name" value="Myotub-related"/>
    <property type="match status" value="1"/>
</dbReference>
<feature type="compositionally biased region" description="Basic residues" evidence="3">
    <location>
        <begin position="98"/>
        <end position="122"/>
    </location>
</feature>
<feature type="region of interest" description="Disordered" evidence="3">
    <location>
        <begin position="1120"/>
        <end position="1148"/>
    </location>
</feature>
<gene>
    <name evidence="5" type="ORF">K457DRAFT_139279</name>
</gene>
<dbReference type="PANTHER" id="PTHR10807">
    <property type="entry name" value="MYOTUBULARIN-RELATED"/>
    <property type="match status" value="1"/>
</dbReference>
<feature type="region of interest" description="Disordered" evidence="3">
    <location>
        <begin position="956"/>
        <end position="977"/>
    </location>
</feature>
<keyword evidence="6" id="KW-1185">Reference proteome</keyword>
<feature type="compositionally biased region" description="Low complexity" evidence="3">
    <location>
        <begin position="742"/>
        <end position="752"/>
    </location>
</feature>
<dbReference type="GO" id="GO:0004438">
    <property type="term" value="F:phosphatidylinositol-3-phosphate phosphatase activity"/>
    <property type="evidence" value="ECO:0007669"/>
    <property type="project" value="TreeGrafter"/>
</dbReference>
<feature type="region of interest" description="Disordered" evidence="3">
    <location>
        <begin position="276"/>
        <end position="296"/>
    </location>
</feature>
<dbReference type="CDD" id="cd14507">
    <property type="entry name" value="PTP-MTM-like"/>
    <property type="match status" value="1"/>
</dbReference>
<name>A0A197JRG3_9FUNG</name>
<dbReference type="InterPro" id="IPR029021">
    <property type="entry name" value="Prot-tyrosine_phosphatase-like"/>
</dbReference>
<dbReference type="PROSITE" id="PS51339">
    <property type="entry name" value="PPASE_MYOTUBULARIN"/>
    <property type="match status" value="1"/>
</dbReference>
<feature type="binding site" evidence="2">
    <location>
        <begin position="586"/>
        <end position="592"/>
    </location>
    <ligand>
        <name>substrate</name>
    </ligand>
</feature>
<dbReference type="OrthoDB" id="271628at2759"/>
<evidence type="ECO:0000256" key="2">
    <source>
        <dbReference type="PIRSR" id="PIRSR630564-2"/>
    </source>
</evidence>
<dbReference type="SUPFAM" id="SSF52799">
    <property type="entry name" value="(Phosphotyrosine protein) phosphatases II"/>
    <property type="match status" value="1"/>
</dbReference>
<feature type="compositionally biased region" description="Polar residues" evidence="3">
    <location>
        <begin position="957"/>
        <end position="967"/>
    </location>
</feature>
<feature type="compositionally biased region" description="Polar residues" evidence="3">
    <location>
        <begin position="285"/>
        <end position="294"/>
    </location>
</feature>
<dbReference type="PANTHER" id="PTHR10807:SF128">
    <property type="entry name" value="PHOSPHATIDYLINOSITOL-3,5-BISPHOSPHATE 3-PHOSPHATASE"/>
    <property type="match status" value="1"/>
</dbReference>
<feature type="compositionally biased region" description="Low complexity" evidence="3">
    <location>
        <begin position="127"/>
        <end position="139"/>
    </location>
</feature>
<evidence type="ECO:0000256" key="1">
    <source>
        <dbReference type="PIRSR" id="PIRSR630564-1"/>
    </source>
</evidence>
<feature type="region of interest" description="Disordered" evidence="3">
    <location>
        <begin position="361"/>
        <end position="405"/>
    </location>
</feature>
<evidence type="ECO:0000313" key="5">
    <source>
        <dbReference type="EMBL" id="OAQ27872.1"/>
    </source>
</evidence>
<dbReference type="Proteomes" id="UP000078512">
    <property type="component" value="Unassembled WGS sequence"/>
</dbReference>
<dbReference type="EMBL" id="KV442053">
    <property type="protein sequence ID" value="OAQ27872.1"/>
    <property type="molecule type" value="Genomic_DNA"/>
</dbReference>
<feature type="compositionally biased region" description="Acidic residues" evidence="3">
    <location>
        <begin position="1135"/>
        <end position="1145"/>
    </location>
</feature>
<proteinExistence type="predicted"/>
<dbReference type="PROSITE" id="PS00383">
    <property type="entry name" value="TYR_PHOSPHATASE_1"/>
    <property type="match status" value="1"/>
</dbReference>
<feature type="compositionally biased region" description="Acidic residues" evidence="3">
    <location>
        <begin position="1061"/>
        <end position="1074"/>
    </location>
</feature>
<feature type="binding site" evidence="2">
    <location>
        <begin position="521"/>
        <end position="522"/>
    </location>
    <ligand>
        <name>substrate</name>
    </ligand>
</feature>
<feature type="active site" description="Phosphocysteine intermediate" evidence="1">
    <location>
        <position position="586"/>
    </location>
</feature>
<dbReference type="STRING" id="1314771.A0A197JRG3"/>
<feature type="region of interest" description="Disordered" evidence="3">
    <location>
        <begin position="629"/>
        <end position="670"/>
    </location>
</feature>
<feature type="region of interest" description="Disordered" evidence="3">
    <location>
        <begin position="690"/>
        <end position="762"/>
    </location>
</feature>
<evidence type="ECO:0000313" key="6">
    <source>
        <dbReference type="Proteomes" id="UP000078512"/>
    </source>
</evidence>
<dbReference type="InterPro" id="IPR010569">
    <property type="entry name" value="Myotubularin-like_Pase_dom"/>
</dbReference>
<feature type="region of interest" description="Disordered" evidence="3">
    <location>
        <begin position="1042"/>
        <end position="1102"/>
    </location>
</feature>
<accession>A0A197JRG3</accession>
<dbReference type="InterPro" id="IPR016130">
    <property type="entry name" value="Tyr_Pase_AS"/>
</dbReference>
<sequence length="1205" mass="135136">MSDAKALPTWCLPGETVKTTFEGVFGFYPVDTRGKPLCSDALDTNLAGPVPETTTATGAIRLDHNNPNDTGSGPRSKSRVRGAQDTSDIPLDHIQPGKGHHHQQHHAHHGHGHQQHHSRSRTYPHGTASSSYDTHSTSSQPGPHSLTRLVITNFRLCSLPPLVAEQDSIRLQVTLGSIASLAMQGCQITITLKFDSSQYIISQAPQGPLQIVDVLTTLRRVVFNEDTKPRFPFLMGWELLGADTKEGLGVISGHTQHPGNTKKGSLWTAEDIIAPLSDSEPEQPGHQQKNGSQTKELRRTIKLGWDGGFNLRQEFERLQYDKNLWTVAHVNADYELSPTYPERFIMPAAFLGLDIKPFSNSQTTGLPPKTGFRPQGQSSGPNAHNQYPPVPHRYPPTQPSLSQPEDSDACLRQLAAFRSNRRFPIICWKAPDSGLVLMRSAQPMVGFLGARGPEDELYIRTVLNTACREHQLLHGNKITPRLCIMDARAYSSAVANGYLGGGRENPDHYPNGSISYMSLGNIHVISSSHQALLKAVSTQSDSPNWYSVIESTGWLTHVADVLKAAAGRDGVVGKMLEGHSSVLVHCTDGWDRTTQLVSLAQILLDPYYRTINGLRVLIEKEWLSCGHPFHSRTEVAPNQKKPSTPTTDEESSESWKSGGNAIHSSPNGAKESLSYSRKWLNRVYGEQDTRLDPKPIPSFSYHIDSQQQQENMPRHTSTPFYANHPFPEPLSSNQTRGSPAFSEQGSSQQQQQRHSTTPVNAQTVPISPSPVFLLFLTCVHHIVQQHPDQFEFNDYLLLVLARAASGFSPFGDFLFNSERERAQERLRERSPSIWKWICRNRGWFTNRDFIPDDESTIQNGSSSLALWREKVLQVQTGGRYTTLWSEYYFNTTPTWYPDTRTVLSTPLYLYGRKEREAHQVLRRQQHQQHHAWNLPNSWWSSRFDQNQLQMLTFPGLSPQQQQHTRTPLPSLADGPVPARVTTIPPGLALLRGEEMYTYYMLAQHLRATRRRQVEKALLAWREWTKERKETKSVQEAGWILSGVSEESSSQEDGALDHHDDSEDDDDEDGSDSDDQVTTGANSRTLPNRRSKKRSSVRRSPPELKIVAARKGIRIEMERIMEGEPFFGEGPVQHEDETDEEPEPEPEQLSVEAGMKAALGTRMENLRDIRLGMMTDLQMDDLDESFDDFGFPVSLVQVNTAAVARV</sequence>
<dbReference type="InterPro" id="IPR030564">
    <property type="entry name" value="Myotubularin"/>
</dbReference>
<evidence type="ECO:0000259" key="4">
    <source>
        <dbReference type="PROSITE" id="PS51339"/>
    </source>
</evidence>
<feature type="compositionally biased region" description="Polar residues" evidence="3">
    <location>
        <begin position="1075"/>
        <end position="1085"/>
    </location>
</feature>
<evidence type="ECO:0000256" key="3">
    <source>
        <dbReference type="SAM" id="MobiDB-lite"/>
    </source>
</evidence>
<reference evidence="5 6" key="1">
    <citation type="submission" date="2016-05" db="EMBL/GenBank/DDBJ databases">
        <title>Genome sequencing reveals origins of a unique bacterial endosymbiosis in the earliest lineages of terrestrial Fungi.</title>
        <authorList>
            <consortium name="DOE Joint Genome Institute"/>
            <person name="Uehling J."/>
            <person name="Gryganskyi A."/>
            <person name="Hameed K."/>
            <person name="Tschaplinski T."/>
            <person name="Misztal P."/>
            <person name="Wu S."/>
            <person name="Desiro A."/>
            <person name="Vande Pol N."/>
            <person name="Du Z.-Y."/>
            <person name="Zienkiewicz A."/>
            <person name="Zienkiewicz K."/>
            <person name="Morin E."/>
            <person name="Tisserant E."/>
            <person name="Splivallo R."/>
            <person name="Hainaut M."/>
            <person name="Henrissat B."/>
            <person name="Ohm R."/>
            <person name="Kuo A."/>
            <person name="Yan J."/>
            <person name="Lipzen A."/>
            <person name="Nolan M."/>
            <person name="Labutti K."/>
            <person name="Barry K."/>
            <person name="Goldstein A."/>
            <person name="Labbe J."/>
            <person name="Schadt C."/>
            <person name="Tuskan G."/>
            <person name="Grigoriev I."/>
            <person name="Martin F."/>
            <person name="Vilgalys R."/>
            <person name="Bonito G."/>
        </authorList>
    </citation>
    <scope>NUCLEOTIDE SEQUENCE [LARGE SCALE GENOMIC DNA]</scope>
    <source>
        <strain evidence="5 6">AG-77</strain>
    </source>
</reference>
<dbReference type="GO" id="GO:0005737">
    <property type="term" value="C:cytoplasm"/>
    <property type="evidence" value="ECO:0007669"/>
    <property type="project" value="TreeGrafter"/>
</dbReference>
<dbReference type="AlphaFoldDB" id="A0A197JRG3"/>
<protein>
    <submittedName>
        <fullName evidence="5">Phosphatases II</fullName>
    </submittedName>
</protein>
<feature type="domain" description="Myotubularin phosphatase" evidence="4">
    <location>
        <begin position="305"/>
        <end position="888"/>
    </location>
</feature>
<dbReference type="GO" id="GO:0016020">
    <property type="term" value="C:membrane"/>
    <property type="evidence" value="ECO:0007669"/>
    <property type="project" value="TreeGrafter"/>
</dbReference>
<feature type="compositionally biased region" description="Polar residues" evidence="3">
    <location>
        <begin position="375"/>
        <end position="385"/>
    </location>
</feature>
<feature type="compositionally biased region" description="Basic residues" evidence="3">
    <location>
        <begin position="1086"/>
        <end position="1096"/>
    </location>
</feature>
<feature type="region of interest" description="Disordered" evidence="3">
    <location>
        <begin position="46"/>
        <end position="144"/>
    </location>
</feature>